<feature type="compositionally biased region" description="Basic residues" evidence="1">
    <location>
        <begin position="147"/>
        <end position="156"/>
    </location>
</feature>
<feature type="region of interest" description="Disordered" evidence="1">
    <location>
        <begin position="107"/>
        <end position="159"/>
    </location>
</feature>
<proteinExistence type="predicted"/>
<feature type="region of interest" description="Disordered" evidence="1">
    <location>
        <begin position="264"/>
        <end position="288"/>
    </location>
</feature>
<evidence type="ECO:0000313" key="2">
    <source>
        <dbReference type="EMBL" id="CAE2272507.1"/>
    </source>
</evidence>
<sequence length="288" mass="31792">MPQTLYGARTLLELRVGRTAHSSNTIVDVLVQLRHADLEWWNSDLADHQSQLLKIIGRRILPAELKEEIERRSDLISRKRRRGEGGLGASARVVIGEKNMERSAAAATKAGGEVRGKRGGRGSKKFRKRIKTGEQTLAADKNDAKKKVATSKKKDVKKTANASLRGDIKYLFGDTIQITYKVEEIQTSESATLLYNADSSDDEEGSSEGRASTNMGGGRVESSAKQQKRKSNSSKSTTLASFRRLDKLPKRIVIWCFRLDPQNPTAPNPEGGGFPRPELVPMSSIFSL</sequence>
<dbReference type="EMBL" id="HBKQ01047667">
    <property type="protein sequence ID" value="CAE2272507.1"/>
    <property type="molecule type" value="Transcribed_RNA"/>
</dbReference>
<feature type="compositionally biased region" description="Basic residues" evidence="1">
    <location>
        <begin position="117"/>
        <end position="130"/>
    </location>
</feature>
<reference evidence="2" key="1">
    <citation type="submission" date="2021-01" db="EMBL/GenBank/DDBJ databases">
        <authorList>
            <person name="Corre E."/>
            <person name="Pelletier E."/>
            <person name="Niang G."/>
            <person name="Scheremetjew M."/>
            <person name="Finn R."/>
            <person name="Kale V."/>
            <person name="Holt S."/>
            <person name="Cochrane G."/>
            <person name="Meng A."/>
            <person name="Brown T."/>
            <person name="Cohen L."/>
        </authorList>
    </citation>
    <scope>NUCLEOTIDE SEQUENCE</scope>
    <source>
        <strain evidence="2">Isolate 1302-5</strain>
    </source>
</reference>
<gene>
    <name evidence="2" type="ORF">OAUR00152_LOCUS32889</name>
</gene>
<evidence type="ECO:0000256" key="1">
    <source>
        <dbReference type="SAM" id="MobiDB-lite"/>
    </source>
</evidence>
<dbReference type="AlphaFoldDB" id="A0A7S4JT09"/>
<feature type="region of interest" description="Disordered" evidence="1">
    <location>
        <begin position="197"/>
        <end position="238"/>
    </location>
</feature>
<organism evidence="2">
    <name type="scientific">Odontella aurita</name>
    <dbReference type="NCBI Taxonomy" id="265563"/>
    <lineage>
        <taxon>Eukaryota</taxon>
        <taxon>Sar</taxon>
        <taxon>Stramenopiles</taxon>
        <taxon>Ochrophyta</taxon>
        <taxon>Bacillariophyta</taxon>
        <taxon>Mediophyceae</taxon>
        <taxon>Biddulphiophycidae</taxon>
        <taxon>Eupodiscales</taxon>
        <taxon>Odontellaceae</taxon>
        <taxon>Odontella</taxon>
    </lineage>
</organism>
<protein>
    <submittedName>
        <fullName evidence="2">Uncharacterized protein</fullName>
    </submittedName>
</protein>
<accession>A0A7S4JT09</accession>
<name>A0A7S4JT09_9STRA</name>